<organism evidence="14 15">
    <name type="scientific">Caenorhabditis japonica</name>
    <dbReference type="NCBI Taxonomy" id="281687"/>
    <lineage>
        <taxon>Eukaryota</taxon>
        <taxon>Metazoa</taxon>
        <taxon>Ecdysozoa</taxon>
        <taxon>Nematoda</taxon>
        <taxon>Chromadorea</taxon>
        <taxon>Rhabditida</taxon>
        <taxon>Rhabditina</taxon>
        <taxon>Rhabditomorpha</taxon>
        <taxon>Rhabditoidea</taxon>
        <taxon>Rhabditidae</taxon>
        <taxon>Peloderinae</taxon>
        <taxon>Caenorhabditis</taxon>
    </lineage>
</organism>
<proteinExistence type="inferred from homology"/>
<dbReference type="GO" id="GO:0016020">
    <property type="term" value="C:membrane"/>
    <property type="evidence" value="ECO:0007669"/>
    <property type="project" value="TreeGrafter"/>
</dbReference>
<feature type="site" description="Transition state stabilizer" evidence="10">
    <location>
        <position position="456"/>
    </location>
</feature>
<evidence type="ECO:0000256" key="5">
    <source>
        <dbReference type="ARBA" id="ARBA00022801"/>
    </source>
</evidence>
<feature type="binding site" evidence="9">
    <location>
        <position position="374"/>
    </location>
    <ligand>
        <name>Zn(2+)</name>
        <dbReference type="ChEBI" id="CHEBI:29105"/>
        <note>catalytic</note>
    </ligand>
</feature>
<dbReference type="InterPro" id="IPR034016">
    <property type="entry name" value="M1_APN-typ"/>
</dbReference>
<sequence>MRLLVTAVAVLALRQAAPAPATEQLFDLDKVEFVHPKILPEHPDNFKKDKREAKARQSLYVTKERLPPNLMPIDYSLWFKPYFPSPGVQYDAAKNFTFDGKVNVQVEALVNSDRFVLNAYNFKIQSYRVSTIDGTDVPITSTSQDDSKQQLSLITQSGVVSGQIYNIEIVYTGIINPYTDGGVYYTSYNDPQGATHYMIATHMEPFSARKVFPGLDEPSYKATFTITLQYPTSQVALSNMMEPRPTNVGDGWSELKFPQTPKMSSYLIAFAVGPYVSQHYINKHNTITRAWGWPGTEQYLQFAAENAGQCLYQLGEYTGIKFPLTKADQLGMPEFLAGAMENWGLIIYKYQYIAYNPTTMTTRDKEAAAKVMCHELAHQWFGDLVTTAWWDDLFLNEGFADYFMTFIQKSVYTDQYTYLDSLQVLNELQVGLNADVSKDAHPLVYPDGPAFDDITYQKGASMLRMLSDVLGPRTFQEGIQNYLNNRAYSNAKDIDLMTALTNVSVKFFGDRFK</sequence>
<evidence type="ECO:0000256" key="6">
    <source>
        <dbReference type="ARBA" id="ARBA00022833"/>
    </source>
</evidence>
<protein>
    <submittedName>
        <fullName evidence="14">Peptidase_M1 domain-containing protein</fullName>
    </submittedName>
</protein>
<evidence type="ECO:0000256" key="9">
    <source>
        <dbReference type="PIRSR" id="PIRSR634016-3"/>
    </source>
</evidence>
<dbReference type="GO" id="GO:0042277">
    <property type="term" value="F:peptide binding"/>
    <property type="evidence" value="ECO:0007669"/>
    <property type="project" value="TreeGrafter"/>
</dbReference>
<feature type="chain" id="PRO_5035815692" evidence="11">
    <location>
        <begin position="19"/>
        <end position="513"/>
    </location>
</feature>
<evidence type="ECO:0000259" key="13">
    <source>
        <dbReference type="Pfam" id="PF17900"/>
    </source>
</evidence>
<evidence type="ECO:0000313" key="14">
    <source>
        <dbReference type="EnsemblMetazoa" id="CJA28425.1"/>
    </source>
</evidence>
<feature type="domain" description="Peptidase M1 membrane alanine aminopeptidase" evidence="12">
    <location>
        <begin position="302"/>
        <end position="503"/>
    </location>
</feature>
<evidence type="ECO:0000256" key="1">
    <source>
        <dbReference type="ARBA" id="ARBA00010136"/>
    </source>
</evidence>
<keyword evidence="3" id="KW-0645">Protease</keyword>
<dbReference type="InterPro" id="IPR042097">
    <property type="entry name" value="Aminopeptidase_N-like_N_sf"/>
</dbReference>
<evidence type="ECO:0000259" key="12">
    <source>
        <dbReference type="Pfam" id="PF01433"/>
    </source>
</evidence>
<dbReference type="InterPro" id="IPR014782">
    <property type="entry name" value="Peptidase_M1_dom"/>
</dbReference>
<dbReference type="GO" id="GO:0043171">
    <property type="term" value="P:peptide catabolic process"/>
    <property type="evidence" value="ECO:0007669"/>
    <property type="project" value="TreeGrafter"/>
</dbReference>
<dbReference type="InterPro" id="IPR045357">
    <property type="entry name" value="Aminopeptidase_N-like_N"/>
</dbReference>
<dbReference type="PANTHER" id="PTHR11533">
    <property type="entry name" value="PROTEASE M1 ZINC METALLOPROTEASE"/>
    <property type="match status" value="1"/>
</dbReference>
<dbReference type="AlphaFoldDB" id="A0A8R1EBI6"/>
<keyword evidence="5" id="KW-0378">Hydrolase</keyword>
<dbReference type="Pfam" id="PF01433">
    <property type="entry name" value="Peptidase_M1"/>
    <property type="match status" value="1"/>
</dbReference>
<feature type="signal peptide" evidence="11">
    <location>
        <begin position="1"/>
        <end position="18"/>
    </location>
</feature>
<dbReference type="GO" id="GO:0006508">
    <property type="term" value="P:proteolysis"/>
    <property type="evidence" value="ECO:0007669"/>
    <property type="project" value="UniProtKB-KW"/>
</dbReference>
<dbReference type="GO" id="GO:0005737">
    <property type="term" value="C:cytoplasm"/>
    <property type="evidence" value="ECO:0007669"/>
    <property type="project" value="TreeGrafter"/>
</dbReference>
<keyword evidence="7" id="KW-0482">Metalloprotease</keyword>
<dbReference type="CDD" id="cd09601">
    <property type="entry name" value="M1_APN-Q_like"/>
    <property type="match status" value="1"/>
</dbReference>
<dbReference type="Pfam" id="PF17900">
    <property type="entry name" value="Peptidase_M1_N"/>
    <property type="match status" value="1"/>
</dbReference>
<dbReference type="InterPro" id="IPR001930">
    <property type="entry name" value="Peptidase_M1"/>
</dbReference>
<feature type="binding site" evidence="9">
    <location>
        <position position="378"/>
    </location>
    <ligand>
        <name>Zn(2+)</name>
        <dbReference type="ChEBI" id="CHEBI:29105"/>
        <note>catalytic</note>
    </ligand>
</feature>
<keyword evidence="4 9" id="KW-0479">Metal-binding</keyword>
<dbReference type="FunFam" id="2.60.40.1730:FF:000035">
    <property type="entry name" value="Putative aminopeptidase-2"/>
    <property type="match status" value="1"/>
</dbReference>
<comment type="cofactor">
    <cofactor evidence="9">
        <name>Zn(2+)</name>
        <dbReference type="ChEBI" id="CHEBI:29105"/>
    </cofactor>
    <text evidence="9">Binds 1 zinc ion per subunit.</text>
</comment>
<dbReference type="InterPro" id="IPR050344">
    <property type="entry name" value="Peptidase_M1_aminopeptidases"/>
</dbReference>
<dbReference type="GO" id="GO:0070006">
    <property type="term" value="F:metalloaminopeptidase activity"/>
    <property type="evidence" value="ECO:0007669"/>
    <property type="project" value="TreeGrafter"/>
</dbReference>
<comment type="similarity">
    <text evidence="1">Belongs to the peptidase M1 family.</text>
</comment>
<keyword evidence="15" id="KW-1185">Reference proteome</keyword>
<dbReference type="PANTHER" id="PTHR11533:SF293">
    <property type="entry name" value="AMINOPEPTIDASE-2-RELATED"/>
    <property type="match status" value="1"/>
</dbReference>
<reference evidence="15" key="1">
    <citation type="submission" date="2010-08" db="EMBL/GenBank/DDBJ databases">
        <authorList>
            <consortium name="Caenorhabditis japonica Sequencing Consortium"/>
            <person name="Wilson R.K."/>
        </authorList>
    </citation>
    <scope>NUCLEOTIDE SEQUENCE [LARGE SCALE GENOMIC DNA]</scope>
    <source>
        <strain evidence="15">DF5081</strain>
    </source>
</reference>
<keyword evidence="11" id="KW-0732">Signal</keyword>
<evidence type="ECO:0000256" key="11">
    <source>
        <dbReference type="SAM" id="SignalP"/>
    </source>
</evidence>
<keyword evidence="2" id="KW-0031">Aminopeptidase</keyword>
<evidence type="ECO:0000256" key="8">
    <source>
        <dbReference type="PIRSR" id="PIRSR634016-1"/>
    </source>
</evidence>
<evidence type="ECO:0000256" key="4">
    <source>
        <dbReference type="ARBA" id="ARBA00022723"/>
    </source>
</evidence>
<dbReference type="Gene3D" id="2.60.40.1730">
    <property type="entry name" value="tricorn interacting facor f3 domain"/>
    <property type="match status" value="1"/>
</dbReference>
<dbReference type="GO" id="GO:0005615">
    <property type="term" value="C:extracellular space"/>
    <property type="evidence" value="ECO:0007669"/>
    <property type="project" value="TreeGrafter"/>
</dbReference>
<dbReference type="GO" id="GO:0008270">
    <property type="term" value="F:zinc ion binding"/>
    <property type="evidence" value="ECO:0007669"/>
    <property type="project" value="InterPro"/>
</dbReference>
<name>A0A8R1EBI6_CAEJA</name>
<dbReference type="SUPFAM" id="SSF55486">
    <property type="entry name" value="Metalloproteases ('zincins'), catalytic domain"/>
    <property type="match status" value="1"/>
</dbReference>
<dbReference type="InterPro" id="IPR027268">
    <property type="entry name" value="Peptidase_M4/M1_CTD_sf"/>
</dbReference>
<feature type="binding site" evidence="9">
    <location>
        <position position="397"/>
    </location>
    <ligand>
        <name>Zn(2+)</name>
        <dbReference type="ChEBI" id="CHEBI:29105"/>
        <note>catalytic</note>
    </ligand>
</feature>
<dbReference type="PRINTS" id="PR00756">
    <property type="entry name" value="ALADIPTASE"/>
</dbReference>
<keyword evidence="6 9" id="KW-0862">Zinc</keyword>
<dbReference type="SUPFAM" id="SSF63737">
    <property type="entry name" value="Leukotriene A4 hydrolase N-terminal domain"/>
    <property type="match status" value="1"/>
</dbReference>
<dbReference type="Gene3D" id="1.10.390.10">
    <property type="entry name" value="Neutral Protease Domain 2"/>
    <property type="match status" value="1"/>
</dbReference>
<dbReference type="FunFam" id="1.10.390.10:FF:000013">
    <property type="entry name" value="Aminopeptidase N"/>
    <property type="match status" value="1"/>
</dbReference>
<evidence type="ECO:0000256" key="3">
    <source>
        <dbReference type="ARBA" id="ARBA00022670"/>
    </source>
</evidence>
<feature type="active site" description="Proton acceptor" evidence="8">
    <location>
        <position position="375"/>
    </location>
</feature>
<accession>A0A8R1EBI6</accession>
<evidence type="ECO:0000256" key="7">
    <source>
        <dbReference type="ARBA" id="ARBA00023049"/>
    </source>
</evidence>
<dbReference type="EnsemblMetazoa" id="CJA28425.1">
    <property type="protein sequence ID" value="CJA28425.1"/>
    <property type="gene ID" value="WBGene00183999"/>
</dbReference>
<evidence type="ECO:0000256" key="2">
    <source>
        <dbReference type="ARBA" id="ARBA00022438"/>
    </source>
</evidence>
<dbReference type="Proteomes" id="UP000005237">
    <property type="component" value="Unassembled WGS sequence"/>
</dbReference>
<feature type="domain" description="Aminopeptidase N-like N-terminal" evidence="13">
    <location>
        <begin position="72"/>
        <end position="267"/>
    </location>
</feature>
<evidence type="ECO:0000256" key="10">
    <source>
        <dbReference type="PIRSR" id="PIRSR634016-4"/>
    </source>
</evidence>
<reference evidence="14" key="2">
    <citation type="submission" date="2022-06" db="UniProtKB">
        <authorList>
            <consortium name="EnsemblMetazoa"/>
        </authorList>
    </citation>
    <scope>IDENTIFICATION</scope>
    <source>
        <strain evidence="14">DF5081</strain>
    </source>
</reference>
<evidence type="ECO:0000313" key="15">
    <source>
        <dbReference type="Proteomes" id="UP000005237"/>
    </source>
</evidence>